<accession>A0ABD1E264</accession>
<sequence length="170" mass="19580">MIDRFSRWPEAIPLADIAAESVATAFFSHWIARFGCPKTITTDQGTQFESTLFRALTNLVGAKRIHTTPYHPCANGLIERWHRALKAALMCHQGTPWIDLLPSVLIGLRTCYKDDIKSSAAEMLYGTTLRVPGEFFFNEDSPLDPQVFLEKFREHMRKRPFQLYTRFLKD</sequence>
<dbReference type="PANTHER" id="PTHR38681:SF1">
    <property type="entry name" value="RETROVIRUS-RELATED POL POLYPROTEIN FROM TRANSPOSON 412-LIKE PROTEIN"/>
    <property type="match status" value="1"/>
</dbReference>
<feature type="domain" description="Integrase catalytic" evidence="1">
    <location>
        <begin position="1"/>
        <end position="140"/>
    </location>
</feature>
<dbReference type="PROSITE" id="PS50994">
    <property type="entry name" value="INTEGRASE"/>
    <property type="match status" value="1"/>
</dbReference>
<dbReference type="AlphaFoldDB" id="A0ABD1E264"/>
<dbReference type="InterPro" id="IPR001584">
    <property type="entry name" value="Integrase_cat-core"/>
</dbReference>
<dbReference type="EMBL" id="JBDJPC010000013">
    <property type="protein sequence ID" value="KAL1488769.1"/>
    <property type="molecule type" value="Genomic_DNA"/>
</dbReference>
<organism evidence="2 3">
    <name type="scientific">Hypothenemus hampei</name>
    <name type="common">Coffee berry borer</name>
    <dbReference type="NCBI Taxonomy" id="57062"/>
    <lineage>
        <taxon>Eukaryota</taxon>
        <taxon>Metazoa</taxon>
        <taxon>Ecdysozoa</taxon>
        <taxon>Arthropoda</taxon>
        <taxon>Hexapoda</taxon>
        <taxon>Insecta</taxon>
        <taxon>Pterygota</taxon>
        <taxon>Neoptera</taxon>
        <taxon>Endopterygota</taxon>
        <taxon>Coleoptera</taxon>
        <taxon>Polyphaga</taxon>
        <taxon>Cucujiformia</taxon>
        <taxon>Curculionidae</taxon>
        <taxon>Scolytinae</taxon>
        <taxon>Hypothenemus</taxon>
    </lineage>
</organism>
<evidence type="ECO:0000313" key="2">
    <source>
        <dbReference type="EMBL" id="KAL1488769.1"/>
    </source>
</evidence>
<proteinExistence type="predicted"/>
<dbReference type="InterPro" id="IPR036397">
    <property type="entry name" value="RNaseH_sf"/>
</dbReference>
<dbReference type="Pfam" id="PF00665">
    <property type="entry name" value="rve"/>
    <property type="match status" value="1"/>
</dbReference>
<dbReference type="InterPro" id="IPR012337">
    <property type="entry name" value="RNaseH-like_sf"/>
</dbReference>
<reference evidence="2 3" key="1">
    <citation type="submission" date="2024-05" db="EMBL/GenBank/DDBJ databases">
        <title>Genetic variation in Jamaican populations of the coffee berry borer (Hypothenemus hampei).</title>
        <authorList>
            <person name="Errbii M."/>
            <person name="Myrie A."/>
        </authorList>
    </citation>
    <scope>NUCLEOTIDE SEQUENCE [LARGE SCALE GENOMIC DNA]</scope>
    <source>
        <strain evidence="2">JA-Hopewell-2020-01-JO</strain>
        <tissue evidence="2">Whole body</tissue>
    </source>
</reference>
<keyword evidence="3" id="KW-1185">Reference proteome</keyword>
<gene>
    <name evidence="2" type="ORF">ABEB36_014568</name>
</gene>
<dbReference type="PANTHER" id="PTHR38681">
    <property type="entry name" value="RETROVIRUS-RELATED POL POLYPROTEIN FROM TRANSPOSON 412-LIKE PROTEIN-RELATED"/>
    <property type="match status" value="1"/>
</dbReference>
<name>A0ABD1E264_HYPHA</name>
<dbReference type="SUPFAM" id="SSF53098">
    <property type="entry name" value="Ribonuclease H-like"/>
    <property type="match status" value="1"/>
</dbReference>
<dbReference type="Gene3D" id="3.30.420.10">
    <property type="entry name" value="Ribonuclease H-like superfamily/Ribonuclease H"/>
    <property type="match status" value="1"/>
</dbReference>
<evidence type="ECO:0000259" key="1">
    <source>
        <dbReference type="PROSITE" id="PS50994"/>
    </source>
</evidence>
<comment type="caution">
    <text evidence="2">The sequence shown here is derived from an EMBL/GenBank/DDBJ whole genome shotgun (WGS) entry which is preliminary data.</text>
</comment>
<protein>
    <recommendedName>
        <fullName evidence="1">Integrase catalytic domain-containing protein</fullName>
    </recommendedName>
</protein>
<evidence type="ECO:0000313" key="3">
    <source>
        <dbReference type="Proteomes" id="UP001566132"/>
    </source>
</evidence>
<dbReference type="Proteomes" id="UP001566132">
    <property type="component" value="Unassembled WGS sequence"/>
</dbReference>